<feature type="domain" description="Tape measure protein N-terminal" evidence="2">
    <location>
        <begin position="73"/>
        <end position="264"/>
    </location>
</feature>
<protein>
    <submittedName>
        <fullName evidence="3">Tape measure domain-containing protein</fullName>
    </submittedName>
</protein>
<feature type="region of interest" description="Disordered" evidence="1">
    <location>
        <begin position="591"/>
        <end position="620"/>
    </location>
</feature>
<feature type="region of interest" description="Disordered" evidence="1">
    <location>
        <begin position="898"/>
        <end position="917"/>
    </location>
</feature>
<dbReference type="NCBIfam" id="TIGR02675">
    <property type="entry name" value="tape_meas_nterm"/>
    <property type="match status" value="1"/>
</dbReference>
<evidence type="ECO:0000256" key="1">
    <source>
        <dbReference type="SAM" id="MobiDB-lite"/>
    </source>
</evidence>
<feature type="compositionally biased region" description="Basic and acidic residues" evidence="1">
    <location>
        <begin position="904"/>
        <end position="917"/>
    </location>
</feature>
<accession>A0A7W8AM31</accession>
<dbReference type="RefSeq" id="WP_151159707.1">
    <property type="nucleotide sequence ID" value="NZ_JACHIL010000003.1"/>
</dbReference>
<dbReference type="InterPro" id="IPR013491">
    <property type="entry name" value="Tape_meas_N"/>
</dbReference>
<evidence type="ECO:0000313" key="4">
    <source>
        <dbReference type="Proteomes" id="UP000531231"/>
    </source>
</evidence>
<evidence type="ECO:0000259" key="2">
    <source>
        <dbReference type="Pfam" id="PF20155"/>
    </source>
</evidence>
<organism evidence="3 4">
    <name type="scientific">Pseudochrobactrum saccharolyticum</name>
    <dbReference type="NCBI Taxonomy" id="354352"/>
    <lineage>
        <taxon>Bacteria</taxon>
        <taxon>Pseudomonadati</taxon>
        <taxon>Pseudomonadota</taxon>
        <taxon>Alphaproteobacteria</taxon>
        <taxon>Hyphomicrobiales</taxon>
        <taxon>Brucellaceae</taxon>
        <taxon>Pseudochrobactrum</taxon>
    </lineage>
</organism>
<dbReference type="Proteomes" id="UP000531231">
    <property type="component" value="Unassembled WGS sequence"/>
</dbReference>
<sequence>MATDLEKLVVQLSADIRGFDRELAKMNGISNRQFRAVENRARQMNKNLDAIFARSFSGLTAPLTGIGAALSVREVARYADAWTVAGNKLAAAGQVASMQARSLEDLNKIANDTRSGISETADLYAKLMRSTKGVAQSEMEVARATEIVNKAFKAGGAAASEQAAGILQLGQGLGSGMLQGDELRSVRENAPMLAQAIADYFKVSIAGLKDLGAEGKLTSDKVFKAILAAQPQIEAAFNKTNSTISDGLTKVNNAMTQYVGETDKGLGASQRLIAGLNALADNFDTTADIVLKLAAIIAGALVGRSIVSMVRGLGLATSATLSLIAALRTASSLSGLATAFGGIGAAAGPLGMIIGGTVVGALALFSTSSGRAGDGADLFAQRLKRMGEEAETAGNKVEEARRKTNGEDLFLREKEIEASTKAVEDARQAVDNLFEAWIPVQSMSLVTDEQREELKRLKDGLDDGSLSAEDAKSAIFDMARADYNFEEAANQFQPVLDMLANVIAGSQQARAEFAALSGMSAMKEGRSERSALDPYIKARSAGNDYIKDAQRRNTLTKDQLALENEIAAIRKKSVEDGFILTDQQIKAQAQANLAADARRSAEGKKPRKERKTPEQDFSEDLQSIADRTAALIAETEAQRQINPLIDDYGYAIEKARVTQELLNAAQKAGVAITPQLRSEIAATAEQFALATQEAGKLAQAQDDIRSSLEDWRSVGKDATGGVLNDFIAGKSAAEAFADALNKVLDKLLEMSLNGIFGQSGGSNWFSSLFGSIVGRKNGGVVYAATGGLLRGAGGPRSDSIPAMLSNGEYVVNAAATKQFRPILEAINSGRGLRLNDGGMATLKAPTMPILKAAGTKSNDVGSTKIDVGVSVDQNGNLQAYVKNIAQTTTQNGIRSYDKSGAARLRRDSREANRRGLV</sequence>
<dbReference type="Pfam" id="PF20155">
    <property type="entry name" value="TMP_3"/>
    <property type="match status" value="1"/>
</dbReference>
<proteinExistence type="predicted"/>
<dbReference type="EMBL" id="JACHIL010000003">
    <property type="protein sequence ID" value="MBB5091750.1"/>
    <property type="molecule type" value="Genomic_DNA"/>
</dbReference>
<comment type="caution">
    <text evidence="3">The sequence shown here is derived from an EMBL/GenBank/DDBJ whole genome shotgun (WGS) entry which is preliminary data.</text>
</comment>
<keyword evidence="4" id="KW-1185">Reference proteome</keyword>
<reference evidence="3 4" key="1">
    <citation type="submission" date="2020-08" db="EMBL/GenBank/DDBJ databases">
        <title>Genomic Encyclopedia of Type Strains, Phase IV (KMG-IV): sequencing the most valuable type-strain genomes for metagenomic binning, comparative biology and taxonomic classification.</title>
        <authorList>
            <person name="Goeker M."/>
        </authorList>
    </citation>
    <scope>NUCLEOTIDE SEQUENCE [LARGE SCALE GENOMIC DNA]</scope>
    <source>
        <strain evidence="3 4">DSM 25620</strain>
    </source>
</reference>
<dbReference type="AlphaFoldDB" id="A0A7W8AM31"/>
<evidence type="ECO:0000313" key="3">
    <source>
        <dbReference type="EMBL" id="MBB5091750.1"/>
    </source>
</evidence>
<name>A0A7W8AM31_9HYPH</name>
<gene>
    <name evidence="3" type="ORF">HNQ68_002291</name>
</gene>